<keyword evidence="17" id="KW-1185">Reference proteome</keyword>
<feature type="binding site" evidence="10">
    <location>
        <position position="216"/>
    </location>
    <ligand>
        <name>CTP</name>
        <dbReference type="ChEBI" id="CHEBI:37563"/>
    </ligand>
</feature>
<dbReference type="Gene3D" id="3.30.70.590">
    <property type="entry name" value="Poly(A) polymerase predicted RNA binding domain"/>
    <property type="match status" value="1"/>
</dbReference>
<dbReference type="InterPro" id="IPR006116">
    <property type="entry name" value="NT_2-5OAS_ClassI-CCAase"/>
</dbReference>
<reference evidence="15 17" key="2">
    <citation type="journal article" date="2012" name="BMC Genomics">
        <title>A comparative genomics perspective on the genetic content of the alkaliphilic haloarchaeon Natrialba magadii ATCC 43099T.</title>
        <authorList>
            <person name="Siddaramappa S."/>
            <person name="Challacombe J.F."/>
            <person name="Decastro R.E."/>
            <person name="Pfeiffer F."/>
            <person name="Sastre D.E."/>
            <person name="Gimenez M.I."/>
            <person name="Paggi R.A."/>
            <person name="Detter J.C."/>
            <person name="Davenport K.W."/>
            <person name="Goodwin L.A."/>
            <person name="Kyrpides N."/>
            <person name="Tapia R."/>
            <person name="Pitluck S."/>
            <person name="Lucas S."/>
            <person name="Woyke T."/>
            <person name="Maupin-Furlow J.A."/>
        </authorList>
    </citation>
    <scope>NUCLEOTIDE SEQUENCE [LARGE SCALE GENOMIC DNA]</scope>
    <source>
        <strain evidence="15">ATCC 43099</strain>
        <strain evidence="17">ATCC 43099 / DSM 3394 / CCM 3739 / CIP 104546 / IAM 13178 / JCM 8861 / NBRC 102185 / NCIMB 2190 / MS3</strain>
    </source>
</reference>
<dbReference type="OrthoDB" id="7378at2157"/>
<dbReference type="Gene3D" id="1.10.1410.30">
    <property type="entry name" value="CCA tRNA nucleotidyltransferase, domain 2"/>
    <property type="match status" value="1"/>
</dbReference>
<dbReference type="InterPro" id="IPR008229">
    <property type="entry name" value="CCA-adding_arc"/>
</dbReference>
<keyword evidence="2 10" id="KW-0819">tRNA processing</keyword>
<evidence type="ECO:0000256" key="10">
    <source>
        <dbReference type="HAMAP-Rule" id="MF_01264"/>
    </source>
</evidence>
<feature type="binding site" evidence="10">
    <location>
        <position position="164"/>
    </location>
    <ligand>
        <name>Mg(2+)</name>
        <dbReference type="ChEBI" id="CHEBI:18420"/>
    </ligand>
</feature>
<comment type="cofactor">
    <cofactor evidence="10">
        <name>Mg(2+)</name>
        <dbReference type="ChEBI" id="CHEBI:18420"/>
    </cofactor>
</comment>
<dbReference type="PaxDb" id="547559-Nmag_2208"/>
<evidence type="ECO:0000256" key="9">
    <source>
        <dbReference type="ARBA" id="ARBA00022884"/>
    </source>
</evidence>
<feature type="binding site" evidence="10">
    <location>
        <position position="187"/>
    </location>
    <ligand>
        <name>ATP</name>
        <dbReference type="ChEBI" id="CHEBI:30616"/>
    </ligand>
</feature>
<feature type="binding site" evidence="10">
    <location>
        <position position="101"/>
    </location>
    <ligand>
        <name>CTP</name>
        <dbReference type="ChEBI" id="CHEBI:37563"/>
    </ligand>
</feature>
<dbReference type="SUPFAM" id="SSF81631">
    <property type="entry name" value="PAP/OAS1 substrate-binding domain"/>
    <property type="match status" value="1"/>
</dbReference>
<evidence type="ECO:0000313" key="17">
    <source>
        <dbReference type="Proteomes" id="UP000001879"/>
    </source>
</evidence>
<feature type="binding site" evidence="10">
    <location>
        <position position="207"/>
    </location>
    <ligand>
        <name>CTP</name>
        <dbReference type="ChEBI" id="CHEBI:37563"/>
    </ligand>
</feature>
<keyword evidence="8 10" id="KW-0460">Magnesium</keyword>
<dbReference type="Pfam" id="PF21133">
    <property type="entry name" value="CAA_C"/>
    <property type="match status" value="1"/>
</dbReference>
<feature type="region of interest" description="Disordered" evidence="11">
    <location>
        <begin position="1"/>
        <end position="51"/>
    </location>
</feature>
<dbReference type="STRING" id="547559.Nmag_2208"/>
<dbReference type="InterPro" id="IPR015329">
    <property type="entry name" value="tRNA_NucTransf2"/>
</dbReference>
<dbReference type="Pfam" id="PF01909">
    <property type="entry name" value="NTP_transf_2"/>
    <property type="match status" value="1"/>
</dbReference>
<dbReference type="EC" id="2.7.7.72" evidence="10"/>
<dbReference type="GO" id="GO:0042245">
    <property type="term" value="P:RNA repair"/>
    <property type="evidence" value="ECO:0007669"/>
    <property type="project" value="UniProtKB-KW"/>
</dbReference>
<protein>
    <recommendedName>
        <fullName evidence="10">CCA-adding enzyme</fullName>
        <ecNumber evidence="10">2.7.7.72</ecNumber>
    </recommendedName>
    <alternativeName>
        <fullName evidence="10">CCA tRNA nucleotidyltransferase</fullName>
    </alternativeName>
    <alternativeName>
        <fullName evidence="10">tRNA CCA-pyrophosphorylase</fullName>
    </alternativeName>
    <alternativeName>
        <fullName evidence="10">tRNA adenylyl-/cytidylyl- transferase</fullName>
    </alternativeName>
    <alternativeName>
        <fullName evidence="10">tRNA nucleotidyltransferase</fullName>
    </alternativeName>
    <alternativeName>
        <fullName evidence="10">tRNA-NT</fullName>
    </alternativeName>
</protein>
<reference evidence="17" key="1">
    <citation type="submission" date="2010-02" db="EMBL/GenBank/DDBJ databases">
        <title>Complete sequence of chromosome of Natrialba magadii ATCC 43099.</title>
        <authorList>
            <consortium name="US DOE Joint Genome Institute"/>
            <person name="Lucas S."/>
            <person name="Copeland A."/>
            <person name="Lapidus A."/>
            <person name="Cheng J.-F."/>
            <person name="Bruce D."/>
            <person name="Goodwin L."/>
            <person name="Pitluck S."/>
            <person name="Davenport K."/>
            <person name="Saunders E."/>
            <person name="Detter J.C."/>
            <person name="Han C."/>
            <person name="Tapia R."/>
            <person name="Land M."/>
            <person name="Hauser L."/>
            <person name="Kyrpides N."/>
            <person name="Mikhailova N."/>
            <person name="De Castro R.E."/>
            <person name="Maupin-Furlow J.A."/>
            <person name="Woyke T."/>
        </authorList>
    </citation>
    <scope>NUCLEOTIDE SEQUENCE [LARGE SCALE GENOMIC DNA]</scope>
    <source>
        <strain evidence="17">ATCC 43099 / DSM 3394 / CCM 3739 / CIP 104546 / IAM 13178 / JCM 8861 / NBRC 102185 / NCIMB 2190 / MS3</strain>
    </source>
</reference>
<dbReference type="AlphaFoldDB" id="D3SWP3"/>
<evidence type="ECO:0000256" key="5">
    <source>
        <dbReference type="ARBA" id="ARBA00022741"/>
    </source>
</evidence>
<evidence type="ECO:0000256" key="6">
    <source>
        <dbReference type="ARBA" id="ARBA00022800"/>
    </source>
</evidence>
<dbReference type="InterPro" id="IPR011068">
    <property type="entry name" value="NuclTrfase_I-like_C"/>
</dbReference>
<comment type="catalytic activity">
    <reaction evidence="10">
        <text>a tRNA precursor + 2 CTP + ATP = a tRNA with a 3' CCA end + 3 diphosphate</text>
        <dbReference type="Rhea" id="RHEA:14433"/>
        <dbReference type="Rhea" id="RHEA-COMP:10465"/>
        <dbReference type="Rhea" id="RHEA-COMP:10468"/>
        <dbReference type="ChEBI" id="CHEBI:30616"/>
        <dbReference type="ChEBI" id="CHEBI:33019"/>
        <dbReference type="ChEBI" id="CHEBI:37563"/>
        <dbReference type="ChEBI" id="CHEBI:74896"/>
        <dbReference type="ChEBI" id="CHEBI:83071"/>
        <dbReference type="EC" id="2.7.7.72"/>
    </reaction>
</comment>
<sequence>MSDEDADADADADAEADATGGDRDAGGTRDEGNGNGNSNGSNSGDAASDEFNTVVATVRDRVDPDEDERERLRAVADRLTTRAEAAATELCNDADVIQVGSTARGTWISGDRDIDVFVRFPPELDRETLESYGLEVGHTTLPGGHEEYAEHPYVKGTVEGFDVDVVPCFRLESATEIRSAVDRTPFHTTYLRQRLDDDLAADVRVTKQFLKGIGAYGSDLRTRGFSGYLTELLVCEYGGFRPLLEAAADWQPPVELDPENHGRETFADPLIVIDPTDPDRNVAAVCAPENVARLQHYARAFLEEPALECFEPADPEPLSETDLREHLERRQTTPVAIRFDAPDLVEDQLYPQLQKSLDGITQGLDNRGFDVFRAAAFADEAAVVFAELAVAERPAVERHDGPPVHVQGHAGGFYDAYADDSDAYGPFIDGDRYITEREREFTSAREFLESQRLFDVGLGAHVETALESDYEVLVGDDVAVLLEEFGRELRTYFEPRP</sequence>
<proteinExistence type="inferred from homology"/>
<dbReference type="PIRSF" id="PIRSF005335">
    <property type="entry name" value="CCA_arch"/>
    <property type="match status" value="1"/>
</dbReference>
<feature type="binding site" evidence="10">
    <location>
        <position position="216"/>
    </location>
    <ligand>
        <name>ATP</name>
        <dbReference type="ChEBI" id="CHEBI:30616"/>
    </ligand>
</feature>
<dbReference type="GO" id="GO:0004810">
    <property type="term" value="F:CCA tRNA nucleotidyltransferase activity"/>
    <property type="evidence" value="ECO:0007669"/>
    <property type="project" value="UniProtKB-UniRule"/>
</dbReference>
<dbReference type="InterPro" id="IPR002934">
    <property type="entry name" value="Polymerase_NTP_transf_dom"/>
</dbReference>
<dbReference type="PATRIC" id="fig|547559.17.peg.1845"/>
<reference evidence="15" key="4">
    <citation type="submission" date="2016-09" db="EMBL/GenBank/DDBJ databases">
        <authorList>
            <person name="Pfeiffer F."/>
        </authorList>
    </citation>
    <scope>NUCLEOTIDE SEQUENCE</scope>
    <source>
        <strain evidence="15">ATCC 43099</strain>
    </source>
</reference>
<feature type="binding site" evidence="10">
    <location>
        <position position="113"/>
    </location>
    <ligand>
        <name>Mg(2+)</name>
        <dbReference type="ChEBI" id="CHEBI:18420"/>
    </ligand>
</feature>
<dbReference type="HOGENOM" id="CLU_044679_0_0_2"/>
<evidence type="ECO:0000313" key="18">
    <source>
        <dbReference type="Proteomes" id="UP000011543"/>
    </source>
</evidence>
<evidence type="ECO:0000256" key="4">
    <source>
        <dbReference type="ARBA" id="ARBA00022723"/>
    </source>
</evidence>
<gene>
    <name evidence="10 15" type="primary">cca</name>
    <name evidence="15" type="ordered locus">Nmag_2208</name>
    <name evidence="16" type="ORF">C500_09359</name>
</gene>
<organism evidence="15 17">
    <name type="scientific">Natrialba magadii (strain ATCC 43099 / DSM 3394 / CCM 3739 / CIP 104546 / IAM 13178 / JCM 8861 / NBRC 102185 / NCIMB 2190 / MS3)</name>
    <name type="common">Natronobacterium magadii</name>
    <dbReference type="NCBI Taxonomy" id="547559"/>
    <lineage>
        <taxon>Archaea</taxon>
        <taxon>Methanobacteriati</taxon>
        <taxon>Methanobacteriota</taxon>
        <taxon>Stenosarchaea group</taxon>
        <taxon>Halobacteria</taxon>
        <taxon>Halobacteriales</taxon>
        <taxon>Natrialbaceae</taxon>
        <taxon>Natrialba</taxon>
    </lineage>
</organism>
<feature type="binding site" evidence="10">
    <location>
        <position position="187"/>
    </location>
    <ligand>
        <name>CTP</name>
        <dbReference type="ChEBI" id="CHEBI:37563"/>
    </ligand>
</feature>
<feature type="binding site" evidence="10">
    <location>
        <position position="101"/>
    </location>
    <ligand>
        <name>ATP</name>
        <dbReference type="ChEBI" id="CHEBI:30616"/>
    </ligand>
</feature>
<dbReference type="HAMAP" id="MF_01264">
    <property type="entry name" value="CCA_arch"/>
    <property type="match status" value="1"/>
</dbReference>
<dbReference type="SUPFAM" id="SSF55003">
    <property type="entry name" value="PAP/Archaeal CCA-adding enzyme, C-terminal domain"/>
    <property type="match status" value="1"/>
</dbReference>
<keyword evidence="6 10" id="KW-0692">RNA repair</keyword>
<feature type="binding site" evidence="10">
    <location>
        <position position="104"/>
    </location>
    <ligand>
        <name>ATP</name>
        <dbReference type="ChEBI" id="CHEBI:30616"/>
    </ligand>
</feature>
<comment type="subunit">
    <text evidence="10">Homodimer.</text>
</comment>
<keyword evidence="9 10" id="KW-0694">RNA-binding</keyword>
<dbReference type="RefSeq" id="WP_004267259.1">
    <property type="nucleotide sequence ID" value="NC_013922.1"/>
</dbReference>
<feature type="compositionally biased region" description="Basic and acidic residues" evidence="11">
    <location>
        <begin position="20"/>
        <end position="32"/>
    </location>
</feature>
<dbReference type="EMBL" id="AOHS01000032">
    <property type="protein sequence ID" value="ELY30150.1"/>
    <property type="molecule type" value="Genomic_DNA"/>
</dbReference>
<dbReference type="GO" id="GO:0000049">
    <property type="term" value="F:tRNA binding"/>
    <property type="evidence" value="ECO:0007669"/>
    <property type="project" value="UniProtKB-UniRule"/>
</dbReference>
<dbReference type="InterPro" id="IPR048833">
    <property type="entry name" value="CAA_C"/>
</dbReference>
<keyword evidence="4 10" id="KW-0479">Metal-binding</keyword>
<dbReference type="Pfam" id="PF09249">
    <property type="entry name" value="tRNA_NucTransf2"/>
    <property type="match status" value="1"/>
</dbReference>
<comment type="function">
    <text evidence="10">Catalyzes the addition and repair of the essential 3'-terminal CCA sequence in tRNAs without using a nucleic acid template. Adds these three nucleotides in the order of C, C, and A to the tRNA nucleotide-73, using CTP and ATP as substrates and producing inorganic pyrophosphate. tRNA 3'-terminal CCA addition is required both for tRNA processing and repair. Also involved in tRNA surveillance by mediating tandem CCA addition to generate a CCACCA at the 3' terminus of unstable tRNAs. While stable tRNAs receive only 3'-terminal CCA, unstable tRNAs are marked with CCACCA and rapidly degraded.</text>
</comment>
<evidence type="ECO:0000259" key="13">
    <source>
        <dbReference type="Pfam" id="PF09249"/>
    </source>
</evidence>
<dbReference type="EMBL" id="CP001932">
    <property type="protein sequence ID" value="ADD05775.1"/>
    <property type="molecule type" value="Genomic_DNA"/>
</dbReference>
<evidence type="ECO:0000256" key="2">
    <source>
        <dbReference type="ARBA" id="ARBA00022694"/>
    </source>
</evidence>
<dbReference type="InterPro" id="IPR042090">
    <property type="entry name" value="CCA_tRNA_nucleotrans_2"/>
</dbReference>
<name>D3SWP3_NATMM</name>
<evidence type="ECO:0000256" key="1">
    <source>
        <dbReference type="ARBA" id="ARBA00022679"/>
    </source>
</evidence>
<feature type="domain" description="tRNA nucleotidyltransferase substrate binding" evidence="13">
    <location>
        <begin position="202"/>
        <end position="311"/>
    </location>
</feature>
<dbReference type="PANTHER" id="PTHR39643">
    <property type="entry name" value="CCA-ADDING ENZYME"/>
    <property type="match status" value="1"/>
</dbReference>
<dbReference type="KEGG" id="nmg:Nmag_2208"/>
<comment type="miscellaneous">
    <text evidence="10">A single active site specifically recognizes both ATP and CTP and is responsible for their addition.</text>
</comment>
<evidence type="ECO:0000256" key="8">
    <source>
        <dbReference type="ARBA" id="ARBA00022842"/>
    </source>
</evidence>
<evidence type="ECO:0000313" key="15">
    <source>
        <dbReference type="EMBL" id="ADD05775.1"/>
    </source>
</evidence>
<dbReference type="PANTHER" id="PTHR39643:SF1">
    <property type="entry name" value="CCA-ADDING ENZYME"/>
    <property type="match status" value="1"/>
</dbReference>
<dbReference type="GO" id="GO:0005524">
    <property type="term" value="F:ATP binding"/>
    <property type="evidence" value="ECO:0007669"/>
    <property type="project" value="UniProtKB-UniRule"/>
</dbReference>
<evidence type="ECO:0000256" key="3">
    <source>
        <dbReference type="ARBA" id="ARBA00022695"/>
    </source>
</evidence>
<evidence type="ECO:0000259" key="14">
    <source>
        <dbReference type="Pfam" id="PF21133"/>
    </source>
</evidence>
<keyword evidence="3 10" id="KW-0548">Nucleotidyltransferase</keyword>
<reference evidence="16 18" key="3">
    <citation type="journal article" date="2014" name="PLoS Genet.">
        <title>Phylogenetically driven sequencing of extremely halophilic archaea reveals strategies for static and dynamic osmo-response.</title>
        <authorList>
            <person name="Becker E.A."/>
            <person name="Seitzer P.M."/>
            <person name="Tritt A."/>
            <person name="Larsen D."/>
            <person name="Krusor M."/>
            <person name="Yao A.I."/>
            <person name="Wu D."/>
            <person name="Madern D."/>
            <person name="Eisen J.A."/>
            <person name="Darling A.E."/>
            <person name="Facciotti M.T."/>
        </authorList>
    </citation>
    <scope>NUCLEOTIDE SEQUENCE [LARGE SCALE GENOMIC DNA]</scope>
    <source>
        <strain evidence="18">ATCC 43099 / DSM 3394 / CCM 3739 / CIP 104546 / IAM 13178 / JCM 8861 / NBRC 102185 / NCIMB 2190 / MS3</strain>
        <strain evidence="16">MS-3</strain>
    </source>
</reference>
<dbReference type="NCBIfam" id="TIGR03671">
    <property type="entry name" value="cca_archaeal"/>
    <property type="match status" value="1"/>
</dbReference>
<dbReference type="Proteomes" id="UP000011543">
    <property type="component" value="Unassembled WGS sequence"/>
</dbReference>
<feature type="compositionally biased region" description="Acidic residues" evidence="11">
    <location>
        <begin position="1"/>
        <end position="16"/>
    </location>
</feature>
<dbReference type="Proteomes" id="UP000001879">
    <property type="component" value="Chromosome"/>
</dbReference>
<comment type="similarity">
    <text evidence="10">Belongs to the tRNA nucleotidyltransferase/poly(A) polymerase family. Archaeal CCA-adding enzyme subfamily.</text>
</comment>
<dbReference type="eggNOG" id="arCOG04249">
    <property type="taxonomic scope" value="Archaea"/>
</dbReference>
<keyword evidence="1 10" id="KW-0808">Transferase</keyword>
<dbReference type="GO" id="GO:0001680">
    <property type="term" value="P:tRNA 3'-terminal CCA addition"/>
    <property type="evidence" value="ECO:0007669"/>
    <property type="project" value="UniProtKB-UniRule"/>
</dbReference>
<dbReference type="Gene3D" id="3.30.460.10">
    <property type="entry name" value="Beta Polymerase, domain 2"/>
    <property type="match status" value="1"/>
</dbReference>
<dbReference type="SUPFAM" id="SSF81301">
    <property type="entry name" value="Nucleotidyltransferase"/>
    <property type="match status" value="1"/>
</dbReference>
<keyword evidence="5 10" id="KW-0547">Nucleotide-binding</keyword>
<dbReference type="CDD" id="cd05400">
    <property type="entry name" value="NT_2-5OAS_ClassI-CCAase"/>
    <property type="match status" value="1"/>
</dbReference>
<comment type="catalytic activity">
    <reaction evidence="10">
        <text>a tRNA with a 3' CCA end + 2 CTP + ATP = a tRNA with a 3' CCACCA end + 3 diphosphate</text>
        <dbReference type="Rhea" id="RHEA:76235"/>
        <dbReference type="Rhea" id="RHEA-COMP:10468"/>
        <dbReference type="Rhea" id="RHEA-COMP:18655"/>
        <dbReference type="ChEBI" id="CHEBI:30616"/>
        <dbReference type="ChEBI" id="CHEBI:33019"/>
        <dbReference type="ChEBI" id="CHEBI:37563"/>
        <dbReference type="ChEBI" id="CHEBI:83071"/>
        <dbReference type="ChEBI" id="CHEBI:195187"/>
    </reaction>
</comment>
<feature type="binding site" evidence="10">
    <location>
        <position position="104"/>
    </location>
    <ligand>
        <name>CTP</name>
        <dbReference type="ChEBI" id="CHEBI:37563"/>
    </ligand>
</feature>
<dbReference type="GeneID" id="8825056"/>
<accession>D3SWP3</accession>
<evidence type="ECO:0000259" key="12">
    <source>
        <dbReference type="Pfam" id="PF01909"/>
    </source>
</evidence>
<dbReference type="GO" id="GO:0000287">
    <property type="term" value="F:magnesium ion binding"/>
    <property type="evidence" value="ECO:0007669"/>
    <property type="project" value="UniProtKB-UniRule"/>
</dbReference>
<feature type="binding site" evidence="10">
    <location>
        <position position="207"/>
    </location>
    <ligand>
        <name>ATP</name>
        <dbReference type="ChEBI" id="CHEBI:30616"/>
    </ligand>
</feature>
<feature type="domain" description="Polymerase nucleotidyl transferase" evidence="12">
    <location>
        <begin position="91"/>
        <end position="187"/>
    </location>
</feature>
<evidence type="ECO:0000256" key="11">
    <source>
        <dbReference type="SAM" id="MobiDB-lite"/>
    </source>
</evidence>
<dbReference type="Gene3D" id="3.30.70.1550">
    <property type="entry name" value="Archaeal tRNA CCA-adding enzyme catalytic domain"/>
    <property type="match status" value="1"/>
</dbReference>
<feature type="domain" description="CCA-adding enzyme C-terminal" evidence="14">
    <location>
        <begin position="330"/>
        <end position="475"/>
    </location>
</feature>
<dbReference type="InterPro" id="IPR043519">
    <property type="entry name" value="NT_sf"/>
</dbReference>
<evidence type="ECO:0000256" key="7">
    <source>
        <dbReference type="ARBA" id="ARBA00022840"/>
    </source>
</evidence>
<keyword evidence="7 10" id="KW-0067">ATP-binding</keyword>
<feature type="binding site" evidence="10">
    <location>
        <position position="115"/>
    </location>
    <ligand>
        <name>Mg(2+)</name>
        <dbReference type="ChEBI" id="CHEBI:18420"/>
    </ligand>
</feature>
<evidence type="ECO:0000313" key="16">
    <source>
        <dbReference type="EMBL" id="ELY30150.1"/>
    </source>
</evidence>